<evidence type="ECO:0000313" key="3">
    <source>
        <dbReference type="Proteomes" id="UP001498398"/>
    </source>
</evidence>
<reference evidence="2 3" key="1">
    <citation type="submission" date="2024-01" db="EMBL/GenBank/DDBJ databases">
        <title>A draft genome for the cacao thread blight pathogen Marasmiellus scandens.</title>
        <authorList>
            <person name="Baruah I.K."/>
            <person name="Leung J."/>
            <person name="Bukari Y."/>
            <person name="Amoako-Attah I."/>
            <person name="Meinhardt L.W."/>
            <person name="Bailey B.A."/>
            <person name="Cohen S.P."/>
        </authorList>
    </citation>
    <scope>NUCLEOTIDE SEQUENCE [LARGE SCALE GENOMIC DNA]</scope>
    <source>
        <strain evidence="2 3">GH-19</strain>
    </source>
</reference>
<comment type="caution">
    <text evidence="2">The sequence shown here is derived from an EMBL/GenBank/DDBJ whole genome shotgun (WGS) entry which is preliminary data.</text>
</comment>
<feature type="region of interest" description="Disordered" evidence="1">
    <location>
        <begin position="80"/>
        <end position="116"/>
    </location>
</feature>
<sequence length="116" mass="12776">MSKAFAYKFLEQVLQLRPLNNVMSSSNGLIRCVLRSGASFGEWIPTAPSFDLQATIERVLIAREDRTELNESTDHLHHHFGSLSLSTAESDPISNPTSHGHAKLSASTPKPGVYRT</sequence>
<dbReference type="EMBL" id="JBANRG010000140">
    <property type="protein sequence ID" value="KAK7433789.1"/>
    <property type="molecule type" value="Genomic_DNA"/>
</dbReference>
<dbReference type="Proteomes" id="UP001498398">
    <property type="component" value="Unassembled WGS sequence"/>
</dbReference>
<evidence type="ECO:0000256" key="1">
    <source>
        <dbReference type="SAM" id="MobiDB-lite"/>
    </source>
</evidence>
<evidence type="ECO:0000313" key="2">
    <source>
        <dbReference type="EMBL" id="KAK7433789.1"/>
    </source>
</evidence>
<accession>A0ABR1IIT0</accession>
<proteinExistence type="predicted"/>
<keyword evidence="3" id="KW-1185">Reference proteome</keyword>
<feature type="compositionally biased region" description="Polar residues" evidence="1">
    <location>
        <begin position="87"/>
        <end position="98"/>
    </location>
</feature>
<gene>
    <name evidence="2" type="ORF">VKT23_020558</name>
</gene>
<organism evidence="2 3">
    <name type="scientific">Marasmiellus scandens</name>
    <dbReference type="NCBI Taxonomy" id="2682957"/>
    <lineage>
        <taxon>Eukaryota</taxon>
        <taxon>Fungi</taxon>
        <taxon>Dikarya</taxon>
        <taxon>Basidiomycota</taxon>
        <taxon>Agaricomycotina</taxon>
        <taxon>Agaricomycetes</taxon>
        <taxon>Agaricomycetidae</taxon>
        <taxon>Agaricales</taxon>
        <taxon>Marasmiineae</taxon>
        <taxon>Omphalotaceae</taxon>
        <taxon>Marasmiellus</taxon>
    </lineage>
</organism>
<name>A0ABR1IIT0_9AGAR</name>
<protein>
    <submittedName>
        <fullName evidence="2">Uncharacterized protein</fullName>
    </submittedName>
</protein>